<dbReference type="InterPro" id="IPR012854">
    <property type="entry name" value="Cu_amine_oxidase-like_N"/>
</dbReference>
<dbReference type="EMBL" id="RBZM01000007">
    <property type="protein sequence ID" value="RKP51497.1"/>
    <property type="molecule type" value="Genomic_DNA"/>
</dbReference>
<accession>A0A494XLB2</accession>
<sequence>MDTLNRWRQWKAGSIGFVCGAIFFSGLTYAATGTRTISVDFRDIRYYFDGINKQPASDLQGFLYKNTTYVPLRFISEAVGKPVVWEGATNSIYVGNKPKPTTTPAPAGGQAESAALQVFPKDNPWNTDISKYPVHPNSKQFIASIGANTKLKADFGTVWNGAPIGIPYTIVDGKQPKVKVTFTDYGDESDPGPYPIPANAPIEGGPNSDGDRHVIVVDKDNLLLYELYNARLTSDGWKASNGAKWDLKTNALRPKFWTSADAAGLPIFPGLVRYEEAASGEINHALRFTVRKTQRGFIAPATHYASSSTEANLPPMGLRLRLREDFSESGFSAHNRAIIRALKKYGMIVADNGSDLYVSGAPNPKWDDEDLHVLGKIKGNDFEVVDTGKIEK</sequence>
<reference evidence="2 3" key="1">
    <citation type="submission" date="2018-10" db="EMBL/GenBank/DDBJ databases">
        <title>Cohnella sp. M2MS4P-1, whole genome shotgun sequence.</title>
        <authorList>
            <person name="Tuo L."/>
        </authorList>
    </citation>
    <scope>NUCLEOTIDE SEQUENCE [LARGE SCALE GENOMIC DNA]</scope>
    <source>
        <strain evidence="2 3">M2MS4P-1</strain>
    </source>
</reference>
<comment type="caution">
    <text evidence="2">The sequence shown here is derived from an EMBL/GenBank/DDBJ whole genome shotgun (WGS) entry which is preliminary data.</text>
</comment>
<dbReference type="AlphaFoldDB" id="A0A494XLB2"/>
<name>A0A494XLB2_9BACL</name>
<protein>
    <submittedName>
        <fullName evidence="2">Copper amine oxidase N-terminal domain-containing protein</fullName>
    </submittedName>
</protein>
<keyword evidence="3" id="KW-1185">Reference proteome</keyword>
<dbReference type="Proteomes" id="UP000282076">
    <property type="component" value="Unassembled WGS sequence"/>
</dbReference>
<evidence type="ECO:0000313" key="3">
    <source>
        <dbReference type="Proteomes" id="UP000282076"/>
    </source>
</evidence>
<dbReference type="Pfam" id="PF07833">
    <property type="entry name" value="Cu_amine_oxidN1"/>
    <property type="match status" value="1"/>
</dbReference>
<gene>
    <name evidence="2" type="ORF">D7Z26_17065</name>
</gene>
<evidence type="ECO:0000259" key="1">
    <source>
        <dbReference type="Pfam" id="PF07833"/>
    </source>
</evidence>
<evidence type="ECO:0000313" key="2">
    <source>
        <dbReference type="EMBL" id="RKP51497.1"/>
    </source>
</evidence>
<organism evidence="2 3">
    <name type="scientific">Cohnella endophytica</name>
    <dbReference type="NCBI Taxonomy" id="2419778"/>
    <lineage>
        <taxon>Bacteria</taxon>
        <taxon>Bacillati</taxon>
        <taxon>Bacillota</taxon>
        <taxon>Bacilli</taxon>
        <taxon>Bacillales</taxon>
        <taxon>Paenibacillaceae</taxon>
        <taxon>Cohnella</taxon>
    </lineage>
</organism>
<feature type="domain" description="Copper amine oxidase-like N-terminal" evidence="1">
    <location>
        <begin position="33"/>
        <end position="94"/>
    </location>
</feature>
<proteinExistence type="predicted"/>